<feature type="transmembrane region" description="Helical" evidence="1">
    <location>
        <begin position="12"/>
        <end position="33"/>
    </location>
</feature>
<feature type="transmembrane region" description="Helical" evidence="1">
    <location>
        <begin position="178"/>
        <end position="197"/>
    </location>
</feature>
<evidence type="ECO:0000313" key="2">
    <source>
        <dbReference type="EMBL" id="MCY9763246.1"/>
    </source>
</evidence>
<evidence type="ECO:0000313" key="3">
    <source>
        <dbReference type="Proteomes" id="UP001527181"/>
    </source>
</evidence>
<keyword evidence="1" id="KW-0812">Transmembrane</keyword>
<accession>A0ABT4H2P2</accession>
<gene>
    <name evidence="2" type="ORF">M5X12_22185</name>
</gene>
<dbReference type="Proteomes" id="UP001527181">
    <property type="component" value="Unassembled WGS sequence"/>
</dbReference>
<organism evidence="2 3">
    <name type="scientific">Paenibacillus alvei</name>
    <name type="common">Bacillus alvei</name>
    <dbReference type="NCBI Taxonomy" id="44250"/>
    <lineage>
        <taxon>Bacteria</taxon>
        <taxon>Bacillati</taxon>
        <taxon>Bacillota</taxon>
        <taxon>Bacilli</taxon>
        <taxon>Bacillales</taxon>
        <taxon>Paenibacillaceae</taxon>
        <taxon>Paenibacillus</taxon>
    </lineage>
</organism>
<feature type="transmembrane region" description="Helical" evidence="1">
    <location>
        <begin position="150"/>
        <end position="172"/>
    </location>
</feature>
<proteinExistence type="predicted"/>
<keyword evidence="1" id="KW-0472">Membrane</keyword>
<protein>
    <submittedName>
        <fullName evidence="2">Uncharacterized protein</fullName>
    </submittedName>
</protein>
<evidence type="ECO:0000256" key="1">
    <source>
        <dbReference type="SAM" id="Phobius"/>
    </source>
</evidence>
<name>A0ABT4H2P2_PAEAL</name>
<dbReference type="EMBL" id="JAMDNP010000050">
    <property type="protein sequence ID" value="MCY9763246.1"/>
    <property type="molecule type" value="Genomic_DNA"/>
</dbReference>
<comment type="caution">
    <text evidence="2">The sequence shown here is derived from an EMBL/GenBank/DDBJ whole genome shotgun (WGS) entry which is preliminary data.</text>
</comment>
<keyword evidence="1" id="KW-1133">Transmembrane helix</keyword>
<keyword evidence="3" id="KW-1185">Reference proteome</keyword>
<dbReference type="RefSeq" id="WP_268600141.1">
    <property type="nucleotide sequence ID" value="NZ_JAMDNP010000050.1"/>
</dbReference>
<sequence>MENIIKEIGTLLGLPSVSIPLLSVAAALLLWMFKDVKTRNNEKIKHESELIQKSLDYYIDLYGTLINAIRSGKEIDEEMKSLIILKMLNCKKAHDQSSDLNELMKHYIYNQKHDILLDLIRPLKVKVDKLSQAYTELIDNKYSYIQYISALFQSCVYVFYVISIVIGVFWGIQHPDMNNIILLVSGFCSLQILVILLTDELGSSSKIKFKYKAIIYCSAFSGLLLFYNTVLAILFQVIFFSAALVVALIDKKKRIKSIQTLSSSRFEIG</sequence>
<reference evidence="2 3" key="1">
    <citation type="submission" date="2022-05" db="EMBL/GenBank/DDBJ databases">
        <title>Genome Sequencing of Bee-Associated Microbes.</title>
        <authorList>
            <person name="Dunlap C."/>
        </authorList>
    </citation>
    <scope>NUCLEOTIDE SEQUENCE [LARGE SCALE GENOMIC DNA]</scope>
    <source>
        <strain evidence="2 3">NRRL B-04010</strain>
    </source>
</reference>